<protein>
    <submittedName>
        <fullName evidence="4">Phosphonate ABC transporter ATPase</fullName>
    </submittedName>
</protein>
<dbReference type="Gene3D" id="3.40.50.300">
    <property type="entry name" value="P-loop containing nucleotide triphosphate hydrolases"/>
    <property type="match status" value="1"/>
</dbReference>
<feature type="domain" description="ABC transporter" evidence="3">
    <location>
        <begin position="3"/>
        <end position="217"/>
    </location>
</feature>
<dbReference type="PROSITE" id="PS00211">
    <property type="entry name" value="ABC_TRANSPORTER_1"/>
    <property type="match status" value="1"/>
</dbReference>
<dbReference type="InterPro" id="IPR015854">
    <property type="entry name" value="ABC_transpr_LolD-like"/>
</dbReference>
<evidence type="ECO:0000256" key="1">
    <source>
        <dbReference type="ARBA" id="ARBA00022741"/>
    </source>
</evidence>
<accession>A0A7Y0ES11</accession>
<evidence type="ECO:0000313" key="4">
    <source>
        <dbReference type="EMBL" id="NMM95347.1"/>
    </source>
</evidence>
<dbReference type="EMBL" id="JAAIIF010000002">
    <property type="protein sequence ID" value="NMM95347.1"/>
    <property type="molecule type" value="Genomic_DNA"/>
</dbReference>
<evidence type="ECO:0000256" key="2">
    <source>
        <dbReference type="ARBA" id="ARBA00022840"/>
    </source>
</evidence>
<name>A0A7Y0ES11_9BIFI</name>
<dbReference type="PANTHER" id="PTHR24220:SF86">
    <property type="entry name" value="ABC TRANSPORTER ABCH.1"/>
    <property type="match status" value="1"/>
</dbReference>
<evidence type="ECO:0000313" key="5">
    <source>
        <dbReference type="Proteomes" id="UP000529710"/>
    </source>
</evidence>
<keyword evidence="2" id="KW-0067">ATP-binding</keyword>
<dbReference type="InterPro" id="IPR003439">
    <property type="entry name" value="ABC_transporter-like_ATP-bd"/>
</dbReference>
<organism evidence="4 5">
    <name type="scientific">Bifidobacterium erythrocebi</name>
    <dbReference type="NCBI Taxonomy" id="2675325"/>
    <lineage>
        <taxon>Bacteria</taxon>
        <taxon>Bacillati</taxon>
        <taxon>Actinomycetota</taxon>
        <taxon>Actinomycetes</taxon>
        <taxon>Bifidobacteriales</taxon>
        <taxon>Bifidobacteriaceae</taxon>
        <taxon>Bifidobacterium</taxon>
    </lineage>
</organism>
<dbReference type="RefSeq" id="WP_169078206.1">
    <property type="nucleotide sequence ID" value="NZ_JAAIIF010000002.1"/>
</dbReference>
<dbReference type="PROSITE" id="PS50893">
    <property type="entry name" value="ABC_TRANSPORTER_2"/>
    <property type="match status" value="1"/>
</dbReference>
<dbReference type="GO" id="GO:0005524">
    <property type="term" value="F:ATP binding"/>
    <property type="evidence" value="ECO:0007669"/>
    <property type="project" value="UniProtKB-KW"/>
</dbReference>
<dbReference type="InterPro" id="IPR003593">
    <property type="entry name" value="AAA+_ATPase"/>
</dbReference>
<keyword evidence="5" id="KW-1185">Reference proteome</keyword>
<dbReference type="Pfam" id="PF00005">
    <property type="entry name" value="ABC_tran"/>
    <property type="match status" value="1"/>
</dbReference>
<evidence type="ECO:0000259" key="3">
    <source>
        <dbReference type="PROSITE" id="PS50893"/>
    </source>
</evidence>
<keyword evidence="1" id="KW-0547">Nucleotide-binding</keyword>
<dbReference type="PANTHER" id="PTHR24220">
    <property type="entry name" value="IMPORT ATP-BINDING PROTEIN"/>
    <property type="match status" value="1"/>
</dbReference>
<dbReference type="AlphaFoldDB" id="A0A7Y0ES11"/>
<dbReference type="GO" id="GO:0005886">
    <property type="term" value="C:plasma membrane"/>
    <property type="evidence" value="ECO:0007669"/>
    <property type="project" value="TreeGrafter"/>
</dbReference>
<dbReference type="InterPro" id="IPR017871">
    <property type="entry name" value="ABC_transporter-like_CS"/>
</dbReference>
<gene>
    <name evidence="4" type="ORF">G1C98_0083</name>
</gene>
<dbReference type="SMART" id="SM00382">
    <property type="entry name" value="AAA"/>
    <property type="match status" value="1"/>
</dbReference>
<dbReference type="SUPFAM" id="SSF52540">
    <property type="entry name" value="P-loop containing nucleoside triphosphate hydrolases"/>
    <property type="match status" value="1"/>
</dbReference>
<dbReference type="Proteomes" id="UP000529710">
    <property type="component" value="Unassembled WGS sequence"/>
</dbReference>
<dbReference type="InterPro" id="IPR027417">
    <property type="entry name" value="P-loop_NTPase"/>
</dbReference>
<proteinExistence type="predicted"/>
<sequence length="217" mass="23914">MTVELDDVACVIQGNTIFRHINARVDGGMMVALTGPSGSGKTTLLGIMSLLMKPSEGDVVVNGESTLRWTDRQRRAFWRNAVSFVYQDYGMIDEETVFYNLTFKHKHYNPKRNRLPKKLSRLLSETGMSGRLNDLAAVLSGGEKQRVALVRALWKRSAYIFVDEPTASLDEINRGIVIGLLRQAAARGACVVVSTHDAALVNMCDRKILLGGAESGK</sequence>
<comment type="caution">
    <text evidence="4">The sequence shown here is derived from an EMBL/GenBank/DDBJ whole genome shotgun (WGS) entry which is preliminary data.</text>
</comment>
<reference evidence="4 5" key="1">
    <citation type="submission" date="2020-02" db="EMBL/GenBank/DDBJ databases">
        <title>Characterization of phylogenetic diversity of novel bifidobacterial species isolated in Czech ZOOs.</title>
        <authorList>
            <person name="Lugli G.A."/>
            <person name="Vera N.B."/>
            <person name="Ventura M."/>
        </authorList>
    </citation>
    <scope>NUCLEOTIDE SEQUENCE [LARGE SCALE GENOMIC DNA]</scope>
    <source>
        <strain evidence="4 5">DSM 109960</strain>
    </source>
</reference>
<dbReference type="GO" id="GO:0022857">
    <property type="term" value="F:transmembrane transporter activity"/>
    <property type="evidence" value="ECO:0007669"/>
    <property type="project" value="TreeGrafter"/>
</dbReference>
<dbReference type="GO" id="GO:0016887">
    <property type="term" value="F:ATP hydrolysis activity"/>
    <property type="evidence" value="ECO:0007669"/>
    <property type="project" value="InterPro"/>
</dbReference>